<evidence type="ECO:0000256" key="2">
    <source>
        <dbReference type="ARBA" id="ARBA00022747"/>
    </source>
</evidence>
<dbReference type="GO" id="GO:0009035">
    <property type="term" value="F:type I site-specific deoxyribonuclease activity"/>
    <property type="evidence" value="ECO:0007669"/>
    <property type="project" value="UniProtKB-EC"/>
</dbReference>
<evidence type="ECO:0000313" key="7">
    <source>
        <dbReference type="Proteomes" id="UP001185028"/>
    </source>
</evidence>
<dbReference type="PANTHER" id="PTHR43140:SF1">
    <property type="entry name" value="TYPE I RESTRICTION ENZYME ECOKI SPECIFICITY SUBUNIT"/>
    <property type="match status" value="1"/>
</dbReference>
<comment type="similarity">
    <text evidence="1">Belongs to the type-I restriction system S methylase family.</text>
</comment>
<keyword evidence="2" id="KW-0680">Restriction system</keyword>
<keyword evidence="6" id="KW-0378">Hydrolase</keyword>
<organism evidence="6 7">
    <name type="scientific">Paenibacillus hunanensis</name>
    <dbReference type="NCBI Taxonomy" id="539262"/>
    <lineage>
        <taxon>Bacteria</taxon>
        <taxon>Bacillati</taxon>
        <taxon>Bacillota</taxon>
        <taxon>Bacilli</taxon>
        <taxon>Bacillales</taxon>
        <taxon>Paenibacillaceae</taxon>
        <taxon>Paenibacillus</taxon>
    </lineage>
</organism>
<evidence type="ECO:0000256" key="4">
    <source>
        <dbReference type="ARBA" id="ARBA00038652"/>
    </source>
</evidence>
<dbReference type="RefSeq" id="WP_188774555.1">
    <property type="nucleotide sequence ID" value="NZ_BMMB01000002.1"/>
</dbReference>
<feature type="domain" description="Type I restriction modification DNA specificity" evidence="5">
    <location>
        <begin position="246"/>
        <end position="420"/>
    </location>
</feature>
<feature type="domain" description="Type I restriction modification DNA specificity" evidence="5">
    <location>
        <begin position="64"/>
        <end position="200"/>
    </location>
</feature>
<dbReference type="EMBL" id="JAVDQH010000010">
    <property type="protein sequence ID" value="MDR6244942.1"/>
    <property type="molecule type" value="Genomic_DNA"/>
</dbReference>
<dbReference type="SUPFAM" id="SSF116734">
    <property type="entry name" value="DNA methylase specificity domain"/>
    <property type="match status" value="2"/>
</dbReference>
<keyword evidence="3" id="KW-0238">DNA-binding</keyword>
<gene>
    <name evidence="6" type="ORF">JOC58_002839</name>
</gene>
<reference evidence="6 7" key="1">
    <citation type="submission" date="2023-07" db="EMBL/GenBank/DDBJ databases">
        <title>Genomic Encyclopedia of Type Strains, Phase IV (KMG-IV): sequencing the most valuable type-strain genomes for metagenomic binning, comparative biology and taxonomic classification.</title>
        <authorList>
            <person name="Goeker M."/>
        </authorList>
    </citation>
    <scope>NUCLEOTIDE SEQUENCE [LARGE SCALE GENOMIC DNA]</scope>
    <source>
        <strain evidence="6 7">DSM 22170</strain>
    </source>
</reference>
<dbReference type="Gene3D" id="1.10.287.1120">
    <property type="entry name" value="Bipartite methylase S protein"/>
    <property type="match status" value="1"/>
</dbReference>
<dbReference type="EC" id="3.1.21.3" evidence="6"/>
<protein>
    <submittedName>
        <fullName evidence="6">Type I restriction enzyme S subunit</fullName>
        <ecNumber evidence="6">3.1.21.3</ecNumber>
    </submittedName>
</protein>
<dbReference type="InterPro" id="IPR044946">
    <property type="entry name" value="Restrct_endonuc_typeI_TRD_sf"/>
</dbReference>
<proteinExistence type="inferred from homology"/>
<dbReference type="Proteomes" id="UP001185028">
    <property type="component" value="Unassembled WGS sequence"/>
</dbReference>
<dbReference type="CDD" id="cd17263">
    <property type="entry name" value="RMtype1_S_AbaB8300I-TRD1-CR1_like"/>
    <property type="match status" value="1"/>
</dbReference>
<accession>A0ABU1J1U6</accession>
<dbReference type="PANTHER" id="PTHR43140">
    <property type="entry name" value="TYPE-1 RESTRICTION ENZYME ECOKI SPECIFICITY PROTEIN"/>
    <property type="match status" value="1"/>
</dbReference>
<sequence length="447" mass="51648">MVQYKRYERYKDSGVEWLGEVPENWSVDRLKSSVKSLKNGVWGDDPKGNENDVFCVRVADFNRNKYEVETEEFTVRNLGREKQKAFILKKGDLLIEKSGGGDNQPVGFVVRYNREEPAIYANFMARMHLNEKISCSNFFKYVHSSIYANRINVRSIKQTTGIQNLDTDYYLQEIVVYPTLQEQIKISEFLDQKTAEIDSLITDKEKLIALSEKQRQAIITETVTKGLDLDVKMKDSGVEWIGKIPEHWEICEFRRISTLQQGLQIAQEERFSEGGPGRFEYITIKYLNSLRTELDKEFIENPNKRVICYPEEILLARTGATGVVVTNIFGVFHNNFFKVNFNKSRIGRDYLVYYLKQVKIQEHFKLVAGTTTIPDLNHGEFLSTKCLIPPVSEQIQIVDFLDSCISDIDSLITEIKNQINKLKEYRQSLIYEAVTGKINVRDVAAGY</sequence>
<dbReference type="Gene3D" id="3.90.220.20">
    <property type="entry name" value="DNA methylase specificity domains"/>
    <property type="match status" value="2"/>
</dbReference>
<evidence type="ECO:0000259" key="5">
    <source>
        <dbReference type="Pfam" id="PF01420"/>
    </source>
</evidence>
<name>A0ABU1J1U6_9BACL</name>
<dbReference type="InterPro" id="IPR051212">
    <property type="entry name" value="Type-I_RE_S_subunit"/>
</dbReference>
<keyword evidence="7" id="KW-1185">Reference proteome</keyword>
<evidence type="ECO:0000256" key="3">
    <source>
        <dbReference type="ARBA" id="ARBA00023125"/>
    </source>
</evidence>
<evidence type="ECO:0000313" key="6">
    <source>
        <dbReference type="EMBL" id="MDR6244942.1"/>
    </source>
</evidence>
<comment type="caution">
    <text evidence="6">The sequence shown here is derived from an EMBL/GenBank/DDBJ whole genome shotgun (WGS) entry which is preliminary data.</text>
</comment>
<comment type="subunit">
    <text evidence="4">The methyltransferase is composed of M and S polypeptides.</text>
</comment>
<dbReference type="Pfam" id="PF01420">
    <property type="entry name" value="Methylase_S"/>
    <property type="match status" value="2"/>
</dbReference>
<evidence type="ECO:0000256" key="1">
    <source>
        <dbReference type="ARBA" id="ARBA00010923"/>
    </source>
</evidence>
<dbReference type="InterPro" id="IPR000055">
    <property type="entry name" value="Restrct_endonuc_typeI_TRD"/>
</dbReference>